<accession>A0A8H5ITV8</accession>
<comment type="caution">
    <text evidence="3">The sequence shown here is derived from an EMBL/GenBank/DDBJ whole genome shotgun (WGS) entry which is preliminary data.</text>
</comment>
<dbReference type="AlphaFoldDB" id="A0A8H5ITV8"/>
<dbReference type="Proteomes" id="UP000522262">
    <property type="component" value="Unassembled WGS sequence"/>
</dbReference>
<feature type="region of interest" description="Disordered" evidence="2">
    <location>
        <begin position="609"/>
        <end position="673"/>
    </location>
</feature>
<protein>
    <submittedName>
        <fullName evidence="3">Uncharacterized protein</fullName>
    </submittedName>
</protein>
<feature type="compositionally biased region" description="Basic and acidic residues" evidence="2">
    <location>
        <begin position="646"/>
        <end position="657"/>
    </location>
</feature>
<evidence type="ECO:0000313" key="4">
    <source>
        <dbReference type="Proteomes" id="UP000522262"/>
    </source>
</evidence>
<evidence type="ECO:0000256" key="1">
    <source>
        <dbReference type="SAM" id="Coils"/>
    </source>
</evidence>
<proteinExistence type="predicted"/>
<evidence type="ECO:0000256" key="2">
    <source>
        <dbReference type="SAM" id="MobiDB-lite"/>
    </source>
</evidence>
<reference evidence="3 4" key="1">
    <citation type="submission" date="2020-05" db="EMBL/GenBank/DDBJ databases">
        <title>Identification and distribution of gene clusters putatively required for synthesis of sphingolipid metabolism inhibitors in phylogenetically diverse species of the filamentous fungus Fusarium.</title>
        <authorList>
            <person name="Kim H.-S."/>
            <person name="Busman M."/>
            <person name="Brown D.W."/>
            <person name="Divon H."/>
            <person name="Uhlig S."/>
            <person name="Proctor R.H."/>
        </authorList>
    </citation>
    <scope>NUCLEOTIDE SEQUENCE [LARGE SCALE GENOMIC DNA]</scope>
    <source>
        <strain evidence="3 4">NRRL 53147</strain>
    </source>
</reference>
<evidence type="ECO:0000313" key="3">
    <source>
        <dbReference type="EMBL" id="KAF5543330.1"/>
    </source>
</evidence>
<feature type="coiled-coil region" evidence="1">
    <location>
        <begin position="63"/>
        <end position="90"/>
    </location>
</feature>
<gene>
    <name evidence="3" type="ORF">FMEXI_7110</name>
</gene>
<name>A0A8H5ITV8_9HYPO</name>
<organism evidence="3 4">
    <name type="scientific">Fusarium mexicanum</name>
    <dbReference type="NCBI Taxonomy" id="751941"/>
    <lineage>
        <taxon>Eukaryota</taxon>
        <taxon>Fungi</taxon>
        <taxon>Dikarya</taxon>
        <taxon>Ascomycota</taxon>
        <taxon>Pezizomycotina</taxon>
        <taxon>Sordariomycetes</taxon>
        <taxon>Hypocreomycetidae</taxon>
        <taxon>Hypocreales</taxon>
        <taxon>Nectriaceae</taxon>
        <taxon>Fusarium</taxon>
        <taxon>Fusarium fujikuroi species complex</taxon>
    </lineage>
</organism>
<sequence>MQLMEDYLALYNWKESVGSARLARYFDTPPGNNGFPSVDRARGHIIALGDRILQLISNTAEGLGNIRELISRLEKLLAKAKEERDRQTTVLRESNLPNLERPTSTLCLDSILKDIRQEIRGLSRIGVRDELLQAATIEVRQHGNLDRGAPYPFRLELGCKEVLSSTDYEALSSTSDPIYFSAGEHSGPEMRLTHPMRIHSEGRNRRLPSKLRQRRRLSDSIEFSQLRLPSSTKMKQPNLTFLRSLWSIAQDTTTTIRDTWFHSRPPPNPRFLGSGLFDFTVLITARENRLTSDEIRAALEDQDAKDKEVEEDGVSGLTYHLSRIKVSETTLPEDILKAIRKAVDEQNPPQPTMLMQGEVARNDFHDRRSLQFTSALLESLCRGTVYANTKVNSLAEVLGPSMQTLIMDEFFESSKRWFRHHLAPLPYTNESIEATSFISAHHRRIKQVCNVPMANELLPSWDLIQPLIDRLLTILQDLRGELEFNCNFETDLRDRIIEGPLKRRLRVAQSPTRIYSRSVDTSVSLAPLHILCYVVPQAVHVEPQEMEYQTDKENASDSLNNLRTAMLWETVRFDTMYNSTHFRVERSSSAGKRPQGLLFTVPRIEPTKDTNMVDADCPKPINIKQDQNPLRDDSKTTPADNSDSLADVKTREEHEAGIVETPKAPGISSLDCKDVNPKLKRKIAGD</sequence>
<keyword evidence="4" id="KW-1185">Reference proteome</keyword>
<keyword evidence="1" id="KW-0175">Coiled coil</keyword>
<dbReference type="EMBL" id="JAAOAM010000153">
    <property type="protein sequence ID" value="KAF5543330.1"/>
    <property type="molecule type" value="Genomic_DNA"/>
</dbReference>